<reference evidence="1" key="2">
    <citation type="submission" date="2016-06" db="EMBL/GenBank/DDBJ databases">
        <title>The genome of a short-lived fish provides insights into sex chromosome evolution and the genetic control of aging.</title>
        <authorList>
            <person name="Reichwald K."/>
            <person name="Felder M."/>
            <person name="Petzold A."/>
            <person name="Koch P."/>
            <person name="Groth M."/>
            <person name="Platzer M."/>
        </authorList>
    </citation>
    <scope>NUCLEOTIDE SEQUENCE</scope>
    <source>
        <tissue evidence="1">Brain</tissue>
    </source>
</reference>
<accession>A0A1A7ZR58</accession>
<protein>
    <submittedName>
        <fullName evidence="1">Uncharacterized protein</fullName>
    </submittedName>
</protein>
<dbReference type="AlphaFoldDB" id="A0A1A7ZR58"/>
<gene>
    <name evidence="1" type="primary">Nfu_g_1_020612</name>
</gene>
<sequence>MLQVNVNWTYRQKRPFGHQSTKDLYCNVCTSVFVWRVCTGVQLFQHCVNQCNKGGAELEECPTTEEKATRCDGNAVIPREHGMSPTGVKKKPGWLPHSSMFLSHSVSLLNTQLRFLPSCHSLFPRSCVLFPDS</sequence>
<reference evidence="1" key="1">
    <citation type="submission" date="2016-05" db="EMBL/GenBank/DDBJ databases">
        <authorList>
            <person name="Lavstsen T."/>
            <person name="Jespersen J.S."/>
        </authorList>
    </citation>
    <scope>NUCLEOTIDE SEQUENCE</scope>
    <source>
        <tissue evidence="1">Brain</tissue>
    </source>
</reference>
<proteinExistence type="predicted"/>
<dbReference type="EMBL" id="HADY01006428">
    <property type="protein sequence ID" value="SBP44913.1"/>
    <property type="molecule type" value="Transcribed_RNA"/>
</dbReference>
<dbReference type="EMBL" id="HAEJ01014143">
    <property type="protein sequence ID" value="SBS54600.1"/>
    <property type="molecule type" value="Transcribed_RNA"/>
</dbReference>
<organism evidence="1">
    <name type="scientific">Nothobranchius furzeri</name>
    <name type="common">Turquoise killifish</name>
    <dbReference type="NCBI Taxonomy" id="105023"/>
    <lineage>
        <taxon>Eukaryota</taxon>
        <taxon>Metazoa</taxon>
        <taxon>Chordata</taxon>
        <taxon>Craniata</taxon>
        <taxon>Vertebrata</taxon>
        <taxon>Euteleostomi</taxon>
        <taxon>Actinopterygii</taxon>
        <taxon>Neopterygii</taxon>
        <taxon>Teleostei</taxon>
        <taxon>Neoteleostei</taxon>
        <taxon>Acanthomorphata</taxon>
        <taxon>Ovalentaria</taxon>
        <taxon>Atherinomorphae</taxon>
        <taxon>Cyprinodontiformes</taxon>
        <taxon>Nothobranchiidae</taxon>
        <taxon>Nothobranchius</taxon>
    </lineage>
</organism>
<name>A0A1A7ZR58_NOTFU</name>
<evidence type="ECO:0000313" key="1">
    <source>
        <dbReference type="EMBL" id="SBP44913.1"/>
    </source>
</evidence>